<organism evidence="1 2">
    <name type="scientific">Sphaeramia orbicularis</name>
    <name type="common">orbiculate cardinalfish</name>
    <dbReference type="NCBI Taxonomy" id="375764"/>
    <lineage>
        <taxon>Eukaryota</taxon>
        <taxon>Metazoa</taxon>
        <taxon>Chordata</taxon>
        <taxon>Craniata</taxon>
        <taxon>Vertebrata</taxon>
        <taxon>Euteleostomi</taxon>
        <taxon>Actinopterygii</taxon>
        <taxon>Neopterygii</taxon>
        <taxon>Teleostei</taxon>
        <taxon>Neoteleostei</taxon>
        <taxon>Acanthomorphata</taxon>
        <taxon>Gobiaria</taxon>
        <taxon>Kurtiformes</taxon>
        <taxon>Apogonoidei</taxon>
        <taxon>Apogonidae</taxon>
        <taxon>Apogoninae</taxon>
        <taxon>Sphaeramia</taxon>
    </lineage>
</organism>
<reference evidence="1" key="3">
    <citation type="submission" date="2025-09" db="UniProtKB">
        <authorList>
            <consortium name="Ensembl"/>
        </authorList>
    </citation>
    <scope>IDENTIFICATION</scope>
</reference>
<evidence type="ECO:0008006" key="3">
    <source>
        <dbReference type="Google" id="ProtNLM"/>
    </source>
</evidence>
<dbReference type="Ensembl" id="ENSSORT00005043140.1">
    <property type="protein sequence ID" value="ENSSORP00005042067.1"/>
    <property type="gene ID" value="ENSSORG00005019511.1"/>
</dbReference>
<proteinExistence type="predicted"/>
<reference evidence="1" key="1">
    <citation type="submission" date="2019-06" db="EMBL/GenBank/DDBJ databases">
        <authorList>
            <consortium name="Wellcome Sanger Institute Data Sharing"/>
        </authorList>
    </citation>
    <scope>NUCLEOTIDE SEQUENCE [LARGE SCALE GENOMIC DNA]</scope>
</reference>
<dbReference type="Proteomes" id="UP000472271">
    <property type="component" value="Chromosome 24"/>
</dbReference>
<dbReference type="SUPFAM" id="SSF56219">
    <property type="entry name" value="DNase I-like"/>
    <property type="match status" value="1"/>
</dbReference>
<reference evidence="1" key="2">
    <citation type="submission" date="2025-08" db="UniProtKB">
        <authorList>
            <consortium name="Ensembl"/>
        </authorList>
    </citation>
    <scope>IDENTIFICATION</scope>
</reference>
<keyword evidence="2" id="KW-1185">Reference proteome</keyword>
<evidence type="ECO:0000313" key="2">
    <source>
        <dbReference type="Proteomes" id="UP000472271"/>
    </source>
</evidence>
<dbReference type="InterPro" id="IPR036691">
    <property type="entry name" value="Endo/exonu/phosph_ase_sf"/>
</dbReference>
<accession>A0A673BN77</accession>
<evidence type="ECO:0000313" key="1">
    <source>
        <dbReference type="Ensembl" id="ENSSORP00005042067.1"/>
    </source>
</evidence>
<name>A0A673BN77_9TELE</name>
<protein>
    <recommendedName>
        <fullName evidence="3">Endonuclease/exonuclease/phosphatase domain-containing protein</fullName>
    </recommendedName>
</protein>
<dbReference type="AlphaFoldDB" id="A0A673BN77"/>
<sequence>MNTQTQNSSTLVTWNLKLDICFLQETHFANTDLNHLQSKDFTNIYSSTLNSRRRGVSILIHDRLLYKHLGNLSNHMTIINIQWCAKILEQLSNLKKLVVYFFPRILITSHIQLGLVLDNPVTLY</sequence>
<dbReference type="Gene3D" id="3.60.10.10">
    <property type="entry name" value="Endonuclease/exonuclease/phosphatase"/>
    <property type="match status" value="1"/>
</dbReference>
<dbReference type="InParanoid" id="A0A673BN77"/>